<evidence type="ECO:0000313" key="1">
    <source>
        <dbReference type="EMBL" id="EDP89816.1"/>
    </source>
</evidence>
<proteinExistence type="predicted"/>
<dbReference type="HOGENOM" id="CLU_2321163_0_0_1"/>
<dbReference type="KEGG" id="pno:SNOG_20130"/>
<dbReference type="GeneID" id="5979149"/>
<dbReference type="Proteomes" id="UP000001055">
    <property type="component" value="Unassembled WGS sequence"/>
</dbReference>
<dbReference type="AlphaFoldDB" id="A9JXC6"/>
<sequence>MGTVELKSEDTLRKMLFSMEIFEFSIRPSLGWWASARTPPAVMLLPMTWEKKASRTATLLAPSPTPEMWALASLPIPTPPPPICVKLPPVKKTLLAALI</sequence>
<organism evidence="1 2">
    <name type="scientific">Phaeosphaeria nodorum (strain SN15 / ATCC MYA-4574 / FGSC 10173)</name>
    <name type="common">Glume blotch fungus</name>
    <name type="synonym">Parastagonospora nodorum</name>
    <dbReference type="NCBI Taxonomy" id="321614"/>
    <lineage>
        <taxon>Eukaryota</taxon>
        <taxon>Fungi</taxon>
        <taxon>Dikarya</taxon>
        <taxon>Ascomycota</taxon>
        <taxon>Pezizomycotina</taxon>
        <taxon>Dothideomycetes</taxon>
        <taxon>Pleosporomycetidae</taxon>
        <taxon>Pleosporales</taxon>
        <taxon>Pleosporineae</taxon>
        <taxon>Phaeosphaeriaceae</taxon>
        <taxon>Parastagonospora</taxon>
    </lineage>
</organism>
<dbReference type="RefSeq" id="XP_001802239.1">
    <property type="nucleotide sequence ID" value="XM_001802187.1"/>
</dbReference>
<dbReference type="EMBL" id="CH445345">
    <property type="protein sequence ID" value="EDP89816.1"/>
    <property type="molecule type" value="Genomic_DNA"/>
</dbReference>
<protein>
    <submittedName>
        <fullName evidence="1">Uncharacterized protein</fullName>
    </submittedName>
</protein>
<name>A9JXC6_PHANO</name>
<evidence type="ECO:0000313" key="2">
    <source>
        <dbReference type="Proteomes" id="UP000001055"/>
    </source>
</evidence>
<gene>
    <name evidence="1" type="ORF">SNOG_20130</name>
</gene>
<reference evidence="2" key="1">
    <citation type="journal article" date="2007" name="Plant Cell">
        <title>Dothideomycete-plant interactions illuminated by genome sequencing and EST analysis of the wheat pathogen Stagonospora nodorum.</title>
        <authorList>
            <person name="Hane J.K."/>
            <person name="Lowe R.G."/>
            <person name="Solomon P.S."/>
            <person name="Tan K.C."/>
            <person name="Schoch C.L."/>
            <person name="Spatafora J.W."/>
            <person name="Crous P.W."/>
            <person name="Kodira C."/>
            <person name="Birren B.W."/>
            <person name="Galagan J.E."/>
            <person name="Torriani S.F."/>
            <person name="McDonald B.A."/>
            <person name="Oliver R.P."/>
        </authorList>
    </citation>
    <scope>NUCLEOTIDE SEQUENCE [LARGE SCALE GENOMIC DNA]</scope>
    <source>
        <strain evidence="2">SN15 / ATCC MYA-4574 / FGSC 10173</strain>
    </source>
</reference>
<accession>A9JXC6</accession>
<dbReference type="InParanoid" id="A9JXC6"/>